<dbReference type="STRING" id="208445.SAMN04489727_7397"/>
<keyword evidence="2" id="KW-0012">Acyltransferase</keyword>
<evidence type="ECO:0000256" key="1">
    <source>
        <dbReference type="ARBA" id="ARBA00022679"/>
    </source>
</evidence>
<dbReference type="AlphaFoldDB" id="A0A1H4ZQ04"/>
<gene>
    <name evidence="4" type="ORF">SAMN04489727_7397</name>
</gene>
<protein>
    <submittedName>
        <fullName evidence="4">Ribosomal protein S18 acetylase RimI</fullName>
    </submittedName>
</protein>
<keyword evidence="5" id="KW-1185">Reference proteome</keyword>
<dbReference type="InterPro" id="IPR016181">
    <property type="entry name" value="Acyl_CoA_acyltransferase"/>
</dbReference>
<dbReference type="PANTHER" id="PTHR43877">
    <property type="entry name" value="AMINOALKYLPHOSPHONATE N-ACETYLTRANSFERASE-RELATED-RELATED"/>
    <property type="match status" value="1"/>
</dbReference>
<dbReference type="GO" id="GO:0016747">
    <property type="term" value="F:acyltransferase activity, transferring groups other than amino-acyl groups"/>
    <property type="evidence" value="ECO:0007669"/>
    <property type="project" value="InterPro"/>
</dbReference>
<dbReference type="InterPro" id="IPR000182">
    <property type="entry name" value="GNAT_dom"/>
</dbReference>
<evidence type="ECO:0000313" key="4">
    <source>
        <dbReference type="EMBL" id="SED32182.1"/>
    </source>
</evidence>
<keyword evidence="4" id="KW-0687">Ribonucleoprotein</keyword>
<feature type="domain" description="N-acetyltransferase" evidence="3">
    <location>
        <begin position="35"/>
        <end position="177"/>
    </location>
</feature>
<organism evidence="4 5">
    <name type="scientific">Amycolatopsis tolypomycina</name>
    <dbReference type="NCBI Taxonomy" id="208445"/>
    <lineage>
        <taxon>Bacteria</taxon>
        <taxon>Bacillati</taxon>
        <taxon>Actinomycetota</taxon>
        <taxon>Actinomycetes</taxon>
        <taxon>Pseudonocardiales</taxon>
        <taxon>Pseudonocardiaceae</taxon>
        <taxon>Amycolatopsis</taxon>
    </lineage>
</organism>
<dbReference type="PANTHER" id="PTHR43877:SF2">
    <property type="entry name" value="AMINOALKYLPHOSPHONATE N-ACETYLTRANSFERASE-RELATED"/>
    <property type="match status" value="1"/>
</dbReference>
<dbReference type="EMBL" id="FNSO01000004">
    <property type="protein sequence ID" value="SED32182.1"/>
    <property type="molecule type" value="Genomic_DNA"/>
</dbReference>
<dbReference type="SUPFAM" id="SSF55729">
    <property type="entry name" value="Acyl-CoA N-acyltransferases (Nat)"/>
    <property type="match status" value="1"/>
</dbReference>
<dbReference type="CDD" id="cd04301">
    <property type="entry name" value="NAT_SF"/>
    <property type="match status" value="1"/>
</dbReference>
<reference evidence="5" key="1">
    <citation type="submission" date="2016-10" db="EMBL/GenBank/DDBJ databases">
        <authorList>
            <person name="Varghese N."/>
            <person name="Submissions S."/>
        </authorList>
    </citation>
    <scope>NUCLEOTIDE SEQUENCE [LARGE SCALE GENOMIC DNA]</scope>
    <source>
        <strain evidence="5">DSM 44544</strain>
    </source>
</reference>
<proteinExistence type="predicted"/>
<dbReference type="Gene3D" id="3.40.630.30">
    <property type="match status" value="1"/>
</dbReference>
<evidence type="ECO:0000256" key="2">
    <source>
        <dbReference type="ARBA" id="ARBA00023315"/>
    </source>
</evidence>
<sequence length="196" mass="21795">MTVTGTQLVRLGEADLPPLSDPRRSRGSLAHDDQFVIRPAHQLDLVALSSVGDRRYYADRLARQAASLGVLLTAWHSDRPVGDVYLWLEEAEEQPINRRLSGVPLLTHLIVREEARNRGIGSALIAAVENHVVALEHSRLALAVRTDNSEAARLYDRLGYRDWEWGPVVCHAERTLASGRIVLEPETCNVLVKNLG</sequence>
<keyword evidence="4" id="KW-0689">Ribosomal protein</keyword>
<accession>A0A1H4ZQ04</accession>
<evidence type="ECO:0000313" key="5">
    <source>
        <dbReference type="Proteomes" id="UP000199622"/>
    </source>
</evidence>
<dbReference type="Proteomes" id="UP000199622">
    <property type="component" value="Unassembled WGS sequence"/>
</dbReference>
<name>A0A1H4ZQ04_9PSEU</name>
<evidence type="ECO:0000259" key="3">
    <source>
        <dbReference type="PROSITE" id="PS51186"/>
    </source>
</evidence>
<dbReference type="Pfam" id="PF00583">
    <property type="entry name" value="Acetyltransf_1"/>
    <property type="match status" value="1"/>
</dbReference>
<dbReference type="GO" id="GO:0005840">
    <property type="term" value="C:ribosome"/>
    <property type="evidence" value="ECO:0007669"/>
    <property type="project" value="UniProtKB-KW"/>
</dbReference>
<dbReference type="PROSITE" id="PS51186">
    <property type="entry name" value="GNAT"/>
    <property type="match status" value="1"/>
</dbReference>
<dbReference type="InterPro" id="IPR050832">
    <property type="entry name" value="Bact_Acetyltransf"/>
</dbReference>
<keyword evidence="1" id="KW-0808">Transferase</keyword>